<feature type="transmembrane region" description="Helical" evidence="9">
    <location>
        <begin position="208"/>
        <end position="224"/>
    </location>
</feature>
<evidence type="ECO:0000256" key="5">
    <source>
        <dbReference type="ARBA" id="ARBA00022989"/>
    </source>
</evidence>
<feature type="signal peptide" evidence="10">
    <location>
        <begin position="1"/>
        <end position="17"/>
    </location>
</feature>
<feature type="transmembrane region" description="Helical" evidence="9">
    <location>
        <begin position="152"/>
        <end position="169"/>
    </location>
</feature>
<feature type="transmembrane region" description="Helical" evidence="9">
    <location>
        <begin position="406"/>
        <end position="425"/>
    </location>
</feature>
<evidence type="ECO:0000256" key="2">
    <source>
        <dbReference type="ARBA" id="ARBA00008335"/>
    </source>
</evidence>
<proteinExistence type="inferred from homology"/>
<evidence type="ECO:0000313" key="12">
    <source>
        <dbReference type="Proteomes" id="UP000269539"/>
    </source>
</evidence>
<comment type="similarity">
    <text evidence="2">Belongs to the major facilitator superfamily.</text>
</comment>
<feature type="transmembrane region" description="Helical" evidence="9">
    <location>
        <begin position="365"/>
        <end position="386"/>
    </location>
</feature>
<accession>A0A3M7FUM0</accession>
<feature type="transmembrane region" description="Helical" evidence="9">
    <location>
        <begin position="81"/>
        <end position="100"/>
    </location>
</feature>
<evidence type="ECO:0000313" key="11">
    <source>
        <dbReference type="EMBL" id="RMY92051.1"/>
    </source>
</evidence>
<feature type="transmembrane region" description="Helical" evidence="9">
    <location>
        <begin position="571"/>
        <end position="594"/>
    </location>
</feature>
<dbReference type="VEuPathDB" id="FungiDB:BTJ68_13418"/>
<keyword evidence="10" id="KW-0732">Signal</keyword>
<reference evidence="11 12" key="1">
    <citation type="journal article" date="2018" name="BMC Genomics">
        <title>Genomic evidence for intraspecific hybridization in a clonal and extremely halotolerant yeast.</title>
        <authorList>
            <person name="Gostincar C."/>
            <person name="Stajich J.E."/>
            <person name="Zupancic J."/>
            <person name="Zalar P."/>
            <person name="Gunde-Cimerman N."/>
        </authorList>
    </citation>
    <scope>NUCLEOTIDE SEQUENCE [LARGE SCALE GENOMIC DNA]</scope>
    <source>
        <strain evidence="11 12">EXF-10513</strain>
    </source>
</reference>
<feature type="transmembrane region" description="Helical" evidence="9">
    <location>
        <begin position="327"/>
        <end position="345"/>
    </location>
</feature>
<feature type="transmembrane region" description="Helical" evidence="9">
    <location>
        <begin position="499"/>
        <end position="519"/>
    </location>
</feature>
<feature type="region of interest" description="Disordered" evidence="8">
    <location>
        <begin position="603"/>
        <end position="627"/>
    </location>
</feature>
<dbReference type="EMBL" id="QWIO01000575">
    <property type="protein sequence ID" value="RMY92051.1"/>
    <property type="molecule type" value="Genomic_DNA"/>
</dbReference>
<comment type="subcellular location">
    <subcellularLocation>
        <location evidence="1">Endomembrane system</location>
        <topology evidence="1">Multi-pass membrane protein</topology>
    </subcellularLocation>
</comment>
<feature type="transmembrane region" description="Helical" evidence="9">
    <location>
        <begin position="244"/>
        <end position="265"/>
    </location>
</feature>
<evidence type="ECO:0000256" key="4">
    <source>
        <dbReference type="ARBA" id="ARBA00022692"/>
    </source>
</evidence>
<dbReference type="GO" id="GO:0005774">
    <property type="term" value="C:vacuolar membrane"/>
    <property type="evidence" value="ECO:0007669"/>
    <property type="project" value="TreeGrafter"/>
</dbReference>
<feature type="transmembrane region" description="Helical" evidence="9">
    <location>
        <begin position="286"/>
        <end position="315"/>
    </location>
</feature>
<dbReference type="FunFam" id="1.20.1250.20:FF:000197">
    <property type="entry name" value="Siderophore iron transporter 1"/>
    <property type="match status" value="1"/>
</dbReference>
<dbReference type="GO" id="GO:0015343">
    <property type="term" value="F:siderophore-iron transmembrane transporter activity"/>
    <property type="evidence" value="ECO:0007669"/>
    <property type="project" value="TreeGrafter"/>
</dbReference>
<feature type="transmembrane region" description="Helical" evidence="9">
    <location>
        <begin position="181"/>
        <end position="201"/>
    </location>
</feature>
<gene>
    <name evidence="11" type="ORF">D0864_05960</name>
</gene>
<sequence>MRPISLLFAAMVLSQNAENTYHRGDVDMSQNTEQPQSETSKQPNETLNPSNDDTRVSIDSAEKITSPGVARIEAINRNITIGDRVALFIGVFLIAYAYGLDGQIRNTYQTTALSTFGEHSLISTVNVVRTVISAAAQPTAGKIADVFGRLEVVYVSVLFYVVGTIIQASSNTVGTFCAGAIIYQIGLTVITFLVEVIVADITSLRSRLLWSYIAATPFIINTWVSGNVAQSVLDSTTWRWGIGMWAIIYPALSMPLVVSLLLVAFRAKRRGESTQSTFRKVGLKQFCIGLFWRLDVIGVLLVIAIFALILVPFTLAGGQSSAWGQGYIIAPLVIGICLIPAFIFWERWTIHPLVPFHLLADRSVWGSLGVAWMLNFTWYLQGDYLYTVLRVSFDETVNSATRIASLYSFVSVITGVILSLVVRFFTPYLKPWIVFGTVMFMVSFGILIEYRGGTGTGDYAGVVAGQCVLGFAGGLFPYPTQVIIQTATQHEHLALVTGLYLALYNIGSAFGNSVAGAMWTQILPGRLDTKLAQVTSNSTIATTAFGDPIGFIAEYPVGTPERAVVIDAYRYMQRLLCICGICLCVLLIAFSLVLRNPRLGKEQSLPEAEKRKSDAHSASSDHQQREE</sequence>
<dbReference type="Gene3D" id="1.20.1250.20">
    <property type="entry name" value="MFS general substrate transporter like domains"/>
    <property type="match status" value="2"/>
</dbReference>
<evidence type="ECO:0000256" key="6">
    <source>
        <dbReference type="ARBA" id="ARBA00023065"/>
    </source>
</evidence>
<dbReference type="AlphaFoldDB" id="A0A3M7FUM0"/>
<dbReference type="InterPro" id="IPR036259">
    <property type="entry name" value="MFS_trans_sf"/>
</dbReference>
<keyword evidence="7 9" id="KW-0472">Membrane</keyword>
<dbReference type="GO" id="GO:0005886">
    <property type="term" value="C:plasma membrane"/>
    <property type="evidence" value="ECO:0007669"/>
    <property type="project" value="TreeGrafter"/>
</dbReference>
<feature type="transmembrane region" description="Helical" evidence="9">
    <location>
        <begin position="459"/>
        <end position="478"/>
    </location>
</feature>
<evidence type="ECO:0000256" key="1">
    <source>
        <dbReference type="ARBA" id="ARBA00004127"/>
    </source>
</evidence>
<dbReference type="GO" id="GO:0005768">
    <property type="term" value="C:endosome"/>
    <property type="evidence" value="ECO:0007669"/>
    <property type="project" value="TreeGrafter"/>
</dbReference>
<protein>
    <recommendedName>
        <fullName evidence="13">Major facilitator superfamily (MFS) profile domain-containing protein</fullName>
    </recommendedName>
</protein>
<name>A0A3M7FUM0_HORWE</name>
<feature type="compositionally biased region" description="Polar residues" evidence="8">
    <location>
        <begin position="28"/>
        <end position="51"/>
    </location>
</feature>
<feature type="region of interest" description="Disordered" evidence="8">
    <location>
        <begin position="25"/>
        <end position="57"/>
    </location>
</feature>
<feature type="transmembrane region" description="Helical" evidence="9">
    <location>
        <begin position="432"/>
        <end position="453"/>
    </location>
</feature>
<evidence type="ECO:0000256" key="10">
    <source>
        <dbReference type="SAM" id="SignalP"/>
    </source>
</evidence>
<keyword evidence="6" id="KW-0406">Ion transport</keyword>
<dbReference type="SUPFAM" id="SSF103473">
    <property type="entry name" value="MFS general substrate transporter"/>
    <property type="match status" value="1"/>
</dbReference>
<organism evidence="11 12">
    <name type="scientific">Hortaea werneckii</name>
    <name type="common">Black yeast</name>
    <name type="synonym">Cladosporium werneckii</name>
    <dbReference type="NCBI Taxonomy" id="91943"/>
    <lineage>
        <taxon>Eukaryota</taxon>
        <taxon>Fungi</taxon>
        <taxon>Dikarya</taxon>
        <taxon>Ascomycota</taxon>
        <taxon>Pezizomycotina</taxon>
        <taxon>Dothideomycetes</taxon>
        <taxon>Dothideomycetidae</taxon>
        <taxon>Mycosphaerellales</taxon>
        <taxon>Teratosphaeriaceae</taxon>
        <taxon>Hortaea</taxon>
    </lineage>
</organism>
<feature type="chain" id="PRO_5018266147" description="Major facilitator superfamily (MFS) profile domain-containing protein" evidence="10">
    <location>
        <begin position="18"/>
        <end position="627"/>
    </location>
</feature>
<evidence type="ECO:0008006" key="13">
    <source>
        <dbReference type="Google" id="ProtNLM"/>
    </source>
</evidence>
<comment type="caution">
    <text evidence="11">The sequence shown here is derived from an EMBL/GenBank/DDBJ whole genome shotgun (WGS) entry which is preliminary data.</text>
</comment>
<keyword evidence="5 9" id="KW-1133">Transmembrane helix</keyword>
<evidence type="ECO:0000256" key="3">
    <source>
        <dbReference type="ARBA" id="ARBA00022448"/>
    </source>
</evidence>
<dbReference type="PANTHER" id="PTHR23501:SF92">
    <property type="entry name" value="GLUTATHIONE EXCHANGER 1-RELATED"/>
    <property type="match status" value="1"/>
</dbReference>
<evidence type="ECO:0000256" key="7">
    <source>
        <dbReference type="ARBA" id="ARBA00023136"/>
    </source>
</evidence>
<evidence type="ECO:0000256" key="8">
    <source>
        <dbReference type="SAM" id="MobiDB-lite"/>
    </source>
</evidence>
<dbReference type="PANTHER" id="PTHR23501">
    <property type="entry name" value="MAJOR FACILITATOR SUPERFAMILY"/>
    <property type="match status" value="1"/>
</dbReference>
<dbReference type="Proteomes" id="UP000269539">
    <property type="component" value="Unassembled WGS sequence"/>
</dbReference>
<keyword evidence="3" id="KW-0813">Transport</keyword>
<evidence type="ECO:0000256" key="9">
    <source>
        <dbReference type="SAM" id="Phobius"/>
    </source>
</evidence>
<keyword evidence="4 9" id="KW-0812">Transmembrane</keyword>